<feature type="region of interest" description="Disordered" evidence="5">
    <location>
        <begin position="59"/>
        <end position="192"/>
    </location>
</feature>
<dbReference type="GO" id="GO:0016020">
    <property type="term" value="C:membrane"/>
    <property type="evidence" value="ECO:0007669"/>
    <property type="project" value="UniProtKB-SubCell"/>
</dbReference>
<feature type="compositionally biased region" description="Polar residues" evidence="5">
    <location>
        <begin position="83"/>
        <end position="103"/>
    </location>
</feature>
<comment type="subcellular location">
    <subcellularLocation>
        <location evidence="1">Membrane</location>
        <topology evidence="1">Single-pass membrane protein</topology>
    </subcellularLocation>
</comment>
<dbReference type="GO" id="GO:0071944">
    <property type="term" value="C:cell periphery"/>
    <property type="evidence" value="ECO:0007669"/>
    <property type="project" value="UniProtKB-ARBA"/>
</dbReference>
<keyword evidence="8" id="KW-1185">Reference proteome</keyword>
<protein>
    <submittedName>
        <fullName evidence="7">Uncharacterized protein</fullName>
    </submittedName>
</protein>
<keyword evidence="4 6" id="KW-0472">Membrane</keyword>
<dbReference type="STRING" id="1325735.A0A428SB14"/>
<organism evidence="7 8">
    <name type="scientific">Fusarium oligoseptatum</name>
    <dbReference type="NCBI Taxonomy" id="2604345"/>
    <lineage>
        <taxon>Eukaryota</taxon>
        <taxon>Fungi</taxon>
        <taxon>Dikarya</taxon>
        <taxon>Ascomycota</taxon>
        <taxon>Pezizomycotina</taxon>
        <taxon>Sordariomycetes</taxon>
        <taxon>Hypocreomycetidae</taxon>
        <taxon>Hypocreales</taxon>
        <taxon>Nectriaceae</taxon>
        <taxon>Fusarium</taxon>
        <taxon>Fusarium solani species complex</taxon>
    </lineage>
</organism>
<evidence type="ECO:0000256" key="6">
    <source>
        <dbReference type="SAM" id="Phobius"/>
    </source>
</evidence>
<evidence type="ECO:0000256" key="2">
    <source>
        <dbReference type="ARBA" id="ARBA00022692"/>
    </source>
</evidence>
<dbReference type="InterPro" id="IPR051694">
    <property type="entry name" value="Immunoregulatory_rcpt-like"/>
</dbReference>
<proteinExistence type="predicted"/>
<evidence type="ECO:0000256" key="1">
    <source>
        <dbReference type="ARBA" id="ARBA00004167"/>
    </source>
</evidence>
<keyword evidence="2 6" id="KW-0812">Transmembrane</keyword>
<evidence type="ECO:0000313" key="8">
    <source>
        <dbReference type="Proteomes" id="UP000287144"/>
    </source>
</evidence>
<dbReference type="PANTHER" id="PTHR15549">
    <property type="entry name" value="PAIRED IMMUNOGLOBULIN-LIKE TYPE 2 RECEPTOR"/>
    <property type="match status" value="1"/>
</dbReference>
<feature type="region of interest" description="Disordered" evidence="5">
    <location>
        <begin position="1"/>
        <end position="25"/>
    </location>
</feature>
<gene>
    <name evidence="7" type="ORF">CEP52_015676</name>
</gene>
<accession>A0A428SB14</accession>
<feature type="compositionally biased region" description="Polar residues" evidence="5">
    <location>
        <begin position="130"/>
        <end position="141"/>
    </location>
</feature>
<keyword evidence="3 6" id="KW-1133">Transmembrane helix</keyword>
<evidence type="ECO:0000313" key="7">
    <source>
        <dbReference type="EMBL" id="RSL86971.1"/>
    </source>
</evidence>
<dbReference type="Proteomes" id="UP000287144">
    <property type="component" value="Unassembled WGS sequence"/>
</dbReference>
<name>A0A428SB14_9HYPO</name>
<feature type="transmembrane region" description="Helical" evidence="6">
    <location>
        <begin position="31"/>
        <end position="54"/>
    </location>
</feature>
<reference evidence="7 8" key="1">
    <citation type="submission" date="2017-06" db="EMBL/GenBank/DDBJ databases">
        <title>Comparative genomic analysis of Ambrosia Fusariam Clade fungi.</title>
        <authorList>
            <person name="Stajich J.E."/>
            <person name="Carrillo J."/>
            <person name="Kijimoto T."/>
            <person name="Eskalen A."/>
            <person name="O'Donnell K."/>
            <person name="Kasson M."/>
        </authorList>
    </citation>
    <scope>NUCLEOTIDE SEQUENCE [LARGE SCALE GENOMIC DNA]</scope>
    <source>
        <strain evidence="7 8">NRRL62579</strain>
    </source>
</reference>
<evidence type="ECO:0000256" key="5">
    <source>
        <dbReference type="SAM" id="MobiDB-lite"/>
    </source>
</evidence>
<sequence>MTRKASVASRTPSREIPGDGGGGPDKLSTGAIVGIAVGGAVALIAALVGVFCLVRRHRRRNTRTGSQQAMSQPYDYHHPAHPSVSSNQYSPGPWSPQSSTFNPASPPPFQSRPQTVQPHQGPPVELPSENLDNTGHTSPHGSNEPKFDAHGNVWIPQTEPGYFPTGTPQELATDRRTPQVPGEPVHQTYYHP</sequence>
<comment type="caution">
    <text evidence="7">The sequence shown here is derived from an EMBL/GenBank/DDBJ whole genome shotgun (WGS) entry which is preliminary data.</text>
</comment>
<evidence type="ECO:0000256" key="3">
    <source>
        <dbReference type="ARBA" id="ARBA00022989"/>
    </source>
</evidence>
<evidence type="ECO:0000256" key="4">
    <source>
        <dbReference type="ARBA" id="ARBA00023136"/>
    </source>
</evidence>
<dbReference type="AlphaFoldDB" id="A0A428SB14"/>
<dbReference type="EMBL" id="NKCK01000288">
    <property type="protein sequence ID" value="RSL86971.1"/>
    <property type="molecule type" value="Genomic_DNA"/>
</dbReference>